<reference evidence="2 5" key="1">
    <citation type="submission" date="2018-01" db="EMBL/GenBank/DDBJ databases">
        <title>Whole genome sequencing of Histamine producing bacteria.</title>
        <authorList>
            <person name="Butler K."/>
        </authorList>
    </citation>
    <scope>NUCLEOTIDE SEQUENCE [LARGE SCALE GENOMIC DNA]</scope>
    <source>
        <strain evidence="3 4">ATCC 51761</strain>
        <strain evidence="2 5">NCIMB 13481</strain>
    </source>
</reference>
<evidence type="ECO:0000313" key="4">
    <source>
        <dbReference type="Proteomes" id="UP000241190"/>
    </source>
</evidence>
<organism evidence="2 5">
    <name type="scientific">Photobacterium iliopiscarium</name>
    <dbReference type="NCBI Taxonomy" id="56192"/>
    <lineage>
        <taxon>Bacteria</taxon>
        <taxon>Pseudomonadati</taxon>
        <taxon>Pseudomonadota</taxon>
        <taxon>Gammaproteobacteria</taxon>
        <taxon>Vibrionales</taxon>
        <taxon>Vibrionaceae</taxon>
        <taxon>Photobacterium</taxon>
    </lineage>
</organism>
<evidence type="ECO:0000313" key="2">
    <source>
        <dbReference type="EMBL" id="PSV99825.1"/>
    </source>
</evidence>
<dbReference type="EMBL" id="PYLW01000001">
    <property type="protein sequence ID" value="PSV99825.1"/>
    <property type="molecule type" value="Genomic_DNA"/>
</dbReference>
<proteinExistence type="predicted"/>
<feature type="transmembrane region" description="Helical" evidence="1">
    <location>
        <begin position="6"/>
        <end position="25"/>
    </location>
</feature>
<dbReference type="AlphaFoldDB" id="A0A0D8PRW4"/>
<keyword evidence="1" id="KW-0812">Transmembrane</keyword>
<evidence type="ECO:0000313" key="5">
    <source>
        <dbReference type="Proteomes" id="UP000241954"/>
    </source>
</evidence>
<evidence type="ECO:0000256" key="1">
    <source>
        <dbReference type="SAM" id="Phobius"/>
    </source>
</evidence>
<protein>
    <submittedName>
        <fullName evidence="2">Uncharacterized protein</fullName>
    </submittedName>
</protein>
<sequence length="84" mass="9646">MIFSSSTLWFISIACTPLSVTLFFWSLKQKKIWLNITALMFVFVASGLIIVQQYEDYARFTDCISKGFNYNAFSAECSLVLHDN</sequence>
<keyword evidence="1" id="KW-1133">Transmembrane helix</keyword>
<dbReference type="EMBL" id="PYOP01000003">
    <property type="protein sequence ID" value="PSW99353.1"/>
    <property type="molecule type" value="Genomic_DNA"/>
</dbReference>
<gene>
    <name evidence="2" type="ORF">C9I88_01325</name>
    <name evidence="3" type="ORF">C9J52_03080</name>
</gene>
<accession>A0A0D8PRW4</accession>
<keyword evidence="1" id="KW-0472">Membrane</keyword>
<evidence type="ECO:0000313" key="3">
    <source>
        <dbReference type="EMBL" id="PSW99353.1"/>
    </source>
</evidence>
<keyword evidence="4" id="KW-1185">Reference proteome</keyword>
<name>A0A0D8PRW4_9GAMM</name>
<comment type="caution">
    <text evidence="2">The sequence shown here is derived from an EMBL/GenBank/DDBJ whole genome shotgun (WGS) entry which is preliminary data.</text>
</comment>
<dbReference type="Proteomes" id="UP000241190">
    <property type="component" value="Unassembled WGS sequence"/>
</dbReference>
<dbReference type="Proteomes" id="UP000241954">
    <property type="component" value="Unassembled WGS sequence"/>
</dbReference>
<feature type="transmembrane region" description="Helical" evidence="1">
    <location>
        <begin position="32"/>
        <end position="51"/>
    </location>
</feature>